<evidence type="ECO:0000313" key="1">
    <source>
        <dbReference type="EMBL" id="OSO94602.1"/>
    </source>
</evidence>
<name>A0A1X4GBU4_9CYAN</name>
<dbReference type="AlphaFoldDB" id="A0A1X4GBU4"/>
<evidence type="ECO:0000313" key="2">
    <source>
        <dbReference type="Proteomes" id="UP000192997"/>
    </source>
</evidence>
<dbReference type="EMBL" id="NBYN01000009">
    <property type="protein sequence ID" value="OSO94602.1"/>
    <property type="molecule type" value="Genomic_DNA"/>
</dbReference>
<dbReference type="Proteomes" id="UP000192997">
    <property type="component" value="Unassembled WGS sequence"/>
</dbReference>
<accession>A0A1X4GBU4</accession>
<proteinExistence type="predicted"/>
<protein>
    <submittedName>
        <fullName evidence="1">Uncharacterized protein</fullName>
    </submittedName>
</protein>
<reference evidence="2" key="1">
    <citation type="submission" date="2017-04" db="EMBL/GenBank/DDBJ databases">
        <authorList>
            <person name="Abreu V.A."/>
            <person name="Popin R.V."/>
            <person name="Rigonato J."/>
            <person name="Andreote A.P."/>
            <person name="Schaker P.C."/>
            <person name="Hoff-Risseti C."/>
            <person name="Alvarenga D.O."/>
            <person name="Varani A.M."/>
            <person name="Fiore M.F."/>
        </authorList>
    </citation>
    <scope>NUCLEOTIDE SEQUENCE [LARGE SCALE GENOMIC DNA]</scope>
    <source>
        <strain evidence="2">CENA303</strain>
    </source>
</reference>
<sequence length="68" mass="7892">MIVEESIWGKDFRLLCVNGKLIITRQKQNVFVQHKGVVQHLIVRSDVENFTIYFDVTSHLLPANLILN</sequence>
<gene>
    <name evidence="1" type="ORF">B7O87_02130</name>
</gene>
<organism evidence="1 2">
    <name type="scientific">Cylindrospermopsis raciborskii CENA303</name>
    <dbReference type="NCBI Taxonomy" id="1170769"/>
    <lineage>
        <taxon>Bacteria</taxon>
        <taxon>Bacillati</taxon>
        <taxon>Cyanobacteriota</taxon>
        <taxon>Cyanophyceae</taxon>
        <taxon>Nostocales</taxon>
        <taxon>Aphanizomenonaceae</taxon>
        <taxon>Cylindrospermopsis</taxon>
    </lineage>
</organism>
<comment type="caution">
    <text evidence="1">The sequence shown here is derived from an EMBL/GenBank/DDBJ whole genome shotgun (WGS) entry which is preliminary data.</text>
</comment>